<reference evidence="2" key="2">
    <citation type="journal article" date="2023" name="Int. J. Syst. Evol. Microbiol.">
        <title>Streptomyces marispadix sp. nov., isolated from marine beach sediment of the Northern Coast of Portugal.</title>
        <authorList>
            <person name="dos Santos J.D.N."/>
            <person name="Vitorino I.R."/>
            <person name="Kallscheuer N."/>
            <person name="Srivastava A."/>
            <person name="Krautwurst S."/>
            <person name="Marz M."/>
            <person name="Jogler C."/>
            <person name="Lobo Da Cunha A."/>
            <person name="Catita J."/>
            <person name="Goncalves H."/>
            <person name="Gonzalez I."/>
            <person name="Reyes F."/>
            <person name="Lage O.M."/>
        </authorList>
    </citation>
    <scope>NUCLEOTIDE SEQUENCE</scope>
    <source>
        <strain evidence="2">M600PL45_2</strain>
    </source>
</reference>
<proteinExistence type="predicted"/>
<reference evidence="2" key="1">
    <citation type="submission" date="2022-03" db="EMBL/GenBank/DDBJ databases">
        <authorList>
            <person name="Santos J.D.N."/>
            <person name="Kallscheuer N."/>
            <person name="Jogler C."/>
            <person name="Lage O.M."/>
        </authorList>
    </citation>
    <scope>NUCLEOTIDE SEQUENCE</scope>
    <source>
        <strain evidence="2">M600PL45_2</strain>
    </source>
</reference>
<dbReference type="RefSeq" id="WP_241062285.1">
    <property type="nucleotide sequence ID" value="NZ_JAKWJU010000002.1"/>
</dbReference>
<comment type="caution">
    <text evidence="2">The sequence shown here is derived from an EMBL/GenBank/DDBJ whole genome shotgun (WGS) entry which is preliminary data.</text>
</comment>
<dbReference type="EMBL" id="JAKWJU010000002">
    <property type="protein sequence ID" value="MCH6163379.1"/>
    <property type="molecule type" value="Genomic_DNA"/>
</dbReference>
<keyword evidence="3" id="KW-1185">Reference proteome</keyword>
<evidence type="ECO:0008006" key="4">
    <source>
        <dbReference type="Google" id="ProtNLM"/>
    </source>
</evidence>
<gene>
    <name evidence="2" type="ORF">MMA15_24180</name>
</gene>
<evidence type="ECO:0000256" key="1">
    <source>
        <dbReference type="SAM" id="MobiDB-lite"/>
    </source>
</evidence>
<evidence type="ECO:0000313" key="3">
    <source>
        <dbReference type="Proteomes" id="UP001166784"/>
    </source>
</evidence>
<organism evidence="2 3">
    <name type="scientific">Streptomyces marispadix</name>
    <dbReference type="NCBI Taxonomy" id="2922868"/>
    <lineage>
        <taxon>Bacteria</taxon>
        <taxon>Bacillati</taxon>
        <taxon>Actinomycetota</taxon>
        <taxon>Actinomycetes</taxon>
        <taxon>Kitasatosporales</taxon>
        <taxon>Streptomycetaceae</taxon>
        <taxon>Streptomyces</taxon>
    </lineage>
</organism>
<accession>A0ABS9T4B3</accession>
<name>A0ABS9T4B3_9ACTN</name>
<feature type="compositionally biased region" description="Low complexity" evidence="1">
    <location>
        <begin position="245"/>
        <end position="262"/>
    </location>
</feature>
<dbReference type="Proteomes" id="UP001166784">
    <property type="component" value="Unassembled WGS sequence"/>
</dbReference>
<feature type="compositionally biased region" description="Low complexity" evidence="1">
    <location>
        <begin position="177"/>
        <end position="194"/>
    </location>
</feature>
<protein>
    <recommendedName>
        <fullName evidence="4">UL36 very large tegument protein</fullName>
    </recommendedName>
</protein>
<sequence>MADMLVSAADRQPSGAVRSYAVELLALVRRLDPAYGWFAVFAEHDPDGLRECLCGREMPPWDVVASLLDDLGRLHGPDAAQRAEERLRPLHGAAVAEYDLHAGGEPVLRRRLAAAAGELEEAAAHLRTLEADGGAEQMWARDYLERVEARCAELRGRLAAVAAVPGDARPPERPAHDSAPAPGPDSAADAATPPGAAPAPPPPKRRARTGGSRFAGAPGQYTEDARPAAIVPPGAPSPDLAPRSGDPAADDAAAAAPGGEPASGELTPRGARFAGAVPPPPTAPGPSREQTAAARVLADQAAARLIRLRRAGSGGEAHALLCEAAHWPALRLAVLVDELHGRGLSADADTLLWEAAALPSDAFAAAASALAALGRGEDGARLLRQGVARPPGQIADAALALHGDGRDREAKELLAAVIRTGTPAGAAQVVRAAPAVLVRLLLEAAGAMSHEQWRRVASALRTAEVPGVPRAR</sequence>
<feature type="region of interest" description="Disordered" evidence="1">
    <location>
        <begin position="163"/>
        <end position="293"/>
    </location>
</feature>
<evidence type="ECO:0000313" key="2">
    <source>
        <dbReference type="EMBL" id="MCH6163379.1"/>
    </source>
</evidence>